<evidence type="ECO:0000256" key="7">
    <source>
        <dbReference type="ARBA" id="ARBA00022679"/>
    </source>
</evidence>
<evidence type="ECO:0000256" key="1">
    <source>
        <dbReference type="ARBA" id="ARBA00000968"/>
    </source>
</evidence>
<evidence type="ECO:0000256" key="3">
    <source>
        <dbReference type="ARBA" id="ARBA00004887"/>
    </source>
</evidence>
<feature type="domain" description="Lumazine-binding" evidence="11">
    <location>
        <begin position="1"/>
        <end position="96"/>
    </location>
</feature>
<dbReference type="NCBIfam" id="NF006767">
    <property type="entry name" value="PRK09289.1"/>
    <property type="match status" value="1"/>
</dbReference>
<evidence type="ECO:0000256" key="9">
    <source>
        <dbReference type="NCBIfam" id="TIGR00187"/>
    </source>
</evidence>
<dbReference type="Pfam" id="PF00677">
    <property type="entry name" value="Lum_binding"/>
    <property type="match status" value="2"/>
</dbReference>
<dbReference type="GO" id="GO:0009231">
    <property type="term" value="P:riboflavin biosynthetic process"/>
    <property type="evidence" value="ECO:0007669"/>
    <property type="project" value="UniProtKB-KW"/>
</dbReference>
<dbReference type="InterPro" id="IPR017938">
    <property type="entry name" value="Riboflavin_synthase-like_b-brl"/>
</dbReference>
<evidence type="ECO:0000313" key="12">
    <source>
        <dbReference type="EMBL" id="ADM38326.1"/>
    </source>
</evidence>
<dbReference type="RefSeq" id="WP_003223919.1">
    <property type="nucleotide sequence ID" value="NC_014479.1"/>
</dbReference>
<organism evidence="12 13">
    <name type="scientific">Bacillus spizizenii (strain ATCC 23059 / NRRL B-14472 / W23)</name>
    <name type="common">Bacillus subtilis subsp. spizizenii</name>
    <dbReference type="NCBI Taxonomy" id="655816"/>
    <lineage>
        <taxon>Bacteria</taxon>
        <taxon>Bacillati</taxon>
        <taxon>Bacillota</taxon>
        <taxon>Bacilli</taxon>
        <taxon>Bacillales</taxon>
        <taxon>Bacillaceae</taxon>
        <taxon>Bacillus</taxon>
    </lineage>
</organism>
<evidence type="ECO:0000256" key="8">
    <source>
        <dbReference type="ARBA" id="ARBA00022737"/>
    </source>
</evidence>
<evidence type="ECO:0000256" key="5">
    <source>
        <dbReference type="ARBA" id="ARBA00013950"/>
    </source>
</evidence>
<gene>
    <name evidence="12" type="primary">ribE</name>
    <name evidence="12" type="ordered locus">BSUW23_11430</name>
</gene>
<evidence type="ECO:0000259" key="11">
    <source>
        <dbReference type="PROSITE" id="PS51177"/>
    </source>
</evidence>
<dbReference type="FunFam" id="2.40.30.20:FF:000006">
    <property type="entry name" value="Riboflavin synthase, alpha subunit"/>
    <property type="match status" value="1"/>
</dbReference>
<dbReference type="InterPro" id="IPR001783">
    <property type="entry name" value="Lumazine-bd"/>
</dbReference>
<comment type="pathway">
    <text evidence="3">Cofactor biosynthesis; riboflavin biosynthesis; riboflavin from 2-hydroxy-3-oxobutyl phosphate and 5-amino-6-(D-ribitylamino)uracil: step 2/2.</text>
</comment>
<dbReference type="InterPro" id="IPR023366">
    <property type="entry name" value="ATP_synth_asu-like_sf"/>
</dbReference>
<dbReference type="NCBIfam" id="NF009566">
    <property type="entry name" value="PRK13020.1"/>
    <property type="match status" value="1"/>
</dbReference>
<evidence type="ECO:0000256" key="2">
    <source>
        <dbReference type="ARBA" id="ARBA00002803"/>
    </source>
</evidence>
<dbReference type="GO" id="GO:0004746">
    <property type="term" value="F:riboflavin synthase activity"/>
    <property type="evidence" value="ECO:0007669"/>
    <property type="project" value="UniProtKB-UniRule"/>
</dbReference>
<dbReference type="EMBL" id="CP002183">
    <property type="protein sequence ID" value="ADM38326.1"/>
    <property type="molecule type" value="Genomic_DNA"/>
</dbReference>
<dbReference type="PANTHER" id="PTHR21098:SF12">
    <property type="entry name" value="RIBOFLAVIN SYNTHASE"/>
    <property type="match status" value="1"/>
</dbReference>
<dbReference type="PANTHER" id="PTHR21098">
    <property type="entry name" value="RIBOFLAVIN SYNTHASE ALPHA CHAIN"/>
    <property type="match status" value="1"/>
</dbReference>
<keyword evidence="7 12" id="KW-0808">Transferase</keyword>
<dbReference type="HOGENOM" id="CLU_034388_2_0_9"/>
<dbReference type="SUPFAM" id="SSF63380">
    <property type="entry name" value="Riboflavin synthase domain-like"/>
    <property type="match status" value="2"/>
</dbReference>
<evidence type="ECO:0000313" key="13">
    <source>
        <dbReference type="Proteomes" id="UP000002233"/>
    </source>
</evidence>
<feature type="domain" description="Lumazine-binding" evidence="11">
    <location>
        <begin position="97"/>
        <end position="193"/>
    </location>
</feature>
<dbReference type="Gene3D" id="2.40.30.20">
    <property type="match status" value="2"/>
</dbReference>
<reference key="1">
    <citation type="submission" date="2010-08" db="EMBL/GenBank/DDBJ databases">
        <authorList>
            <person name="Zeigler D.R."/>
        </authorList>
    </citation>
    <scope>NUCLEOTIDE SEQUENCE</scope>
    <source>
        <strain>W23</strain>
    </source>
</reference>
<keyword evidence="8" id="KW-0677">Repeat</keyword>
<dbReference type="PIRSF" id="PIRSF000498">
    <property type="entry name" value="Riboflavin_syn_A"/>
    <property type="match status" value="1"/>
</dbReference>
<proteinExistence type="predicted"/>
<evidence type="ECO:0000256" key="6">
    <source>
        <dbReference type="ARBA" id="ARBA00022619"/>
    </source>
</evidence>
<dbReference type="EC" id="2.5.1.9" evidence="4 9"/>
<dbReference type="NCBIfam" id="TIGR00187">
    <property type="entry name" value="ribE"/>
    <property type="match status" value="1"/>
</dbReference>
<accession>E0U200</accession>
<dbReference type="InterPro" id="IPR026017">
    <property type="entry name" value="Lumazine-bd_dom"/>
</dbReference>
<reference evidence="12 13" key="2">
    <citation type="journal article" date="2011" name="Microbiology">
        <title>The genome sequence of Bacillus subtilis subsp. spizizenii W23: insights into speciation within the B. subtilis complex and into the history of B. subtilis genetics.</title>
        <authorList>
            <person name="Zeigler D.R."/>
        </authorList>
    </citation>
    <scope>NUCLEOTIDE SEQUENCE [LARGE SCALE GENOMIC DNA]</scope>
    <source>
        <strain evidence="13">ATCC 23059 / NRRL B-14472 / W23</strain>
    </source>
</reference>
<comment type="function">
    <text evidence="2">Catalyzes the dismutation of two molecules of 6,7-dimethyl-8-ribityllumazine, resulting in the formation of riboflavin and 5-amino-6-(D-ribitylamino)uracil.</text>
</comment>
<dbReference type="KEGG" id="bss:BSUW23_11430"/>
<dbReference type="CDD" id="cd00402">
    <property type="entry name" value="Riboflavin_synthase_like"/>
    <property type="match status" value="1"/>
</dbReference>
<sequence>MFTGIIEETGTIESMKKAGHSMALTIKCSKILEDVHLGDSIAVNGICLTVTDFTKNQFTVDVMPETVKATSLNDLSKGSKVNLERAMAANGRFGGHFVSGHVDGTAEITRIEERSNAVYYDVKMDPSLTKTLVLKGSITVDGVSLTIFGLTEDTVTISLIPHTISETTFSEKTIGSKVNIECDMIGKYMYRFLHKANENKTQQTITKAFLSENGF</sequence>
<dbReference type="AlphaFoldDB" id="E0U200"/>
<feature type="repeat" description="Lumazine-binding" evidence="10">
    <location>
        <begin position="97"/>
        <end position="193"/>
    </location>
</feature>
<name>E0U200_BACSH</name>
<evidence type="ECO:0000256" key="4">
    <source>
        <dbReference type="ARBA" id="ARBA00012827"/>
    </source>
</evidence>
<comment type="catalytic activity">
    <reaction evidence="1">
        <text>2 6,7-dimethyl-8-(1-D-ribityl)lumazine + H(+) = 5-amino-6-(D-ribitylamino)uracil + riboflavin</text>
        <dbReference type="Rhea" id="RHEA:20772"/>
        <dbReference type="ChEBI" id="CHEBI:15378"/>
        <dbReference type="ChEBI" id="CHEBI:15934"/>
        <dbReference type="ChEBI" id="CHEBI:57986"/>
        <dbReference type="ChEBI" id="CHEBI:58201"/>
        <dbReference type="EC" id="2.5.1.9"/>
    </reaction>
</comment>
<feature type="repeat" description="Lumazine-binding" evidence="10">
    <location>
        <begin position="1"/>
        <end position="96"/>
    </location>
</feature>
<protein>
    <recommendedName>
        <fullName evidence="5 9">Riboflavin synthase</fullName>
        <ecNumber evidence="4 9">2.5.1.9</ecNumber>
    </recommendedName>
</protein>
<keyword evidence="6" id="KW-0686">Riboflavin biosynthesis</keyword>
<dbReference type="PROSITE" id="PS51177">
    <property type="entry name" value="LUMAZINE_BIND"/>
    <property type="match status" value="2"/>
</dbReference>
<evidence type="ECO:0000256" key="10">
    <source>
        <dbReference type="PROSITE-ProRule" id="PRU00524"/>
    </source>
</evidence>
<dbReference type="FunFam" id="2.40.30.20:FF:000004">
    <property type="entry name" value="Riboflavin synthase, alpha subunit"/>
    <property type="match status" value="1"/>
</dbReference>
<dbReference type="Proteomes" id="UP000002233">
    <property type="component" value="Chromosome"/>
</dbReference>